<evidence type="ECO:0000313" key="4">
    <source>
        <dbReference type="Proteomes" id="UP001180551"/>
    </source>
</evidence>
<sequence length="109" mass="11959">MPTTPEAQQITQPTTRQITQHRAMPAHPAPPGRPPRWKQSILTFVGIYPMLTVFQLIWGKDLATLSLPVRALITVAVIAPLATYVVFPALTRLAGPLMKPAAPRSRVTD</sequence>
<dbReference type="PANTHER" id="PTHR40057:SF1">
    <property type="entry name" value="SLR1162 PROTEIN"/>
    <property type="match status" value="1"/>
</dbReference>
<feature type="transmembrane region" description="Helical" evidence="2">
    <location>
        <begin position="71"/>
        <end position="90"/>
    </location>
</feature>
<reference evidence="3" key="1">
    <citation type="submission" date="2024-05" db="EMBL/GenBank/DDBJ databases">
        <title>30 novel species of actinomycetes from the DSMZ collection.</title>
        <authorList>
            <person name="Nouioui I."/>
        </authorList>
    </citation>
    <scope>NUCLEOTIDE SEQUENCE</scope>
    <source>
        <strain evidence="3">DSM 41527</strain>
    </source>
</reference>
<keyword evidence="2" id="KW-0472">Membrane</keyword>
<keyword evidence="2" id="KW-0812">Transmembrane</keyword>
<feature type="transmembrane region" description="Helical" evidence="2">
    <location>
        <begin position="41"/>
        <end position="59"/>
    </location>
</feature>
<dbReference type="RefSeq" id="WP_311627567.1">
    <property type="nucleotide sequence ID" value="NZ_JAVRFE010000070.1"/>
</dbReference>
<dbReference type="EMBL" id="JAVRFE010000070">
    <property type="protein sequence ID" value="MDT0460646.1"/>
    <property type="molecule type" value="Genomic_DNA"/>
</dbReference>
<evidence type="ECO:0000313" key="3">
    <source>
        <dbReference type="EMBL" id="MDT0460646.1"/>
    </source>
</evidence>
<evidence type="ECO:0000256" key="1">
    <source>
        <dbReference type="SAM" id="MobiDB-lite"/>
    </source>
</evidence>
<keyword evidence="4" id="KW-1185">Reference proteome</keyword>
<protein>
    <submittedName>
        <fullName evidence="3">Uncharacterized protein</fullName>
    </submittedName>
</protein>
<dbReference type="Proteomes" id="UP001180551">
    <property type="component" value="Unassembled WGS sequence"/>
</dbReference>
<organism evidence="3 4">
    <name type="scientific">Streptomyces mooreae</name>
    <dbReference type="NCBI Taxonomy" id="3075523"/>
    <lineage>
        <taxon>Bacteria</taxon>
        <taxon>Bacillati</taxon>
        <taxon>Actinomycetota</taxon>
        <taxon>Actinomycetes</taxon>
        <taxon>Kitasatosporales</taxon>
        <taxon>Streptomycetaceae</taxon>
        <taxon>Streptomyces</taxon>
    </lineage>
</organism>
<feature type="region of interest" description="Disordered" evidence="1">
    <location>
        <begin position="1"/>
        <end position="35"/>
    </location>
</feature>
<dbReference type="PANTHER" id="PTHR40057">
    <property type="entry name" value="SLR1162 PROTEIN"/>
    <property type="match status" value="1"/>
</dbReference>
<evidence type="ECO:0000256" key="2">
    <source>
        <dbReference type="SAM" id="Phobius"/>
    </source>
</evidence>
<proteinExistence type="predicted"/>
<dbReference type="InterPro" id="IPR038762">
    <property type="entry name" value="ABM_predict"/>
</dbReference>
<accession>A0ABU2TI83</accession>
<name>A0ABU2TI83_9ACTN</name>
<feature type="compositionally biased region" description="Low complexity" evidence="1">
    <location>
        <begin position="8"/>
        <end position="26"/>
    </location>
</feature>
<comment type="caution">
    <text evidence="3">The sequence shown here is derived from an EMBL/GenBank/DDBJ whole genome shotgun (WGS) entry which is preliminary data.</text>
</comment>
<gene>
    <name evidence="3" type="ORF">RM550_33810</name>
</gene>
<keyword evidence="2" id="KW-1133">Transmembrane helix</keyword>